<dbReference type="SUPFAM" id="SSF56112">
    <property type="entry name" value="Protein kinase-like (PK-like)"/>
    <property type="match status" value="1"/>
</dbReference>
<protein>
    <submittedName>
        <fullName evidence="2">Aminoglycoside phosphotransferase (APT) family kinase protein</fullName>
    </submittedName>
</protein>
<reference evidence="2 3" key="1">
    <citation type="submission" date="2020-08" db="EMBL/GenBank/DDBJ databases">
        <title>Genomic Encyclopedia of Type Strains, Phase IV (KMG-IV): sequencing the most valuable type-strain genomes for metagenomic binning, comparative biology and taxonomic classification.</title>
        <authorList>
            <person name="Goeker M."/>
        </authorList>
    </citation>
    <scope>NUCLEOTIDE SEQUENCE [LARGE SCALE GENOMIC DNA]</scope>
    <source>
        <strain evidence="2 3">DSM 29348</strain>
    </source>
</reference>
<keyword evidence="2" id="KW-0808">Transferase</keyword>
<dbReference type="InterPro" id="IPR011009">
    <property type="entry name" value="Kinase-like_dom_sf"/>
</dbReference>
<dbReference type="RefSeq" id="WP_183955376.1">
    <property type="nucleotide sequence ID" value="NZ_JACIEB010000004.1"/>
</dbReference>
<gene>
    <name evidence="2" type="ORF">GGR44_001959</name>
</gene>
<dbReference type="InterPro" id="IPR002575">
    <property type="entry name" value="Aminoglycoside_PTrfase"/>
</dbReference>
<dbReference type="PANTHER" id="PTHR21310">
    <property type="entry name" value="AMINOGLYCOSIDE PHOSPHOTRANSFERASE-RELATED-RELATED"/>
    <property type="match status" value="1"/>
</dbReference>
<dbReference type="Pfam" id="PF01636">
    <property type="entry name" value="APH"/>
    <property type="match status" value="1"/>
</dbReference>
<dbReference type="Gene3D" id="3.90.1200.10">
    <property type="match status" value="1"/>
</dbReference>
<dbReference type="InterPro" id="IPR051678">
    <property type="entry name" value="AGP_Transferase"/>
</dbReference>
<proteinExistence type="predicted"/>
<sequence>MTEATALNNYDDAAVGRITAFVEEQTGGTVVGLERLVRWRPSWFVDVKQGDAVRRLHLRGDRGGDVSIFPDLKREADVIDLLHRQGLPVPEILGYLPSPPCIVMEAIEGRRDFSTLDASTKSAVGRTYMQAVAAMHGLPVEPFLEAGLHRPQGAEAIALAGLDAYMPHYRRTKSRPEPLLEFVIRWLGRNLPRDRHRASFIQFDSGQYLVEKGAMTKLYDFEFSMIGDPLVDIATMGMRNSYEPLGAPLPELVRYYEEATGEPVDHEAVVFHVLQFSLLGTMQFTGTVGKPCPGDPHSVYLMFDLSLRRSILLALSHLSGVELPSLPDLEERSGDNAPLLAKLADTLATLPVTGEAAEGHKTQVAELIEWARRADDHGAAMVARNIADVSALLGRSFDRWDAAAQALETHIETAGPQEDATLIHLLATIEGRRLQLFGPTALGEAARNVVLPATR</sequence>
<accession>A0A7W6DFF3</accession>
<dbReference type="Proteomes" id="UP000552757">
    <property type="component" value="Unassembled WGS sequence"/>
</dbReference>
<feature type="domain" description="Aminoglycoside phosphotransferase" evidence="1">
    <location>
        <begin position="69"/>
        <end position="260"/>
    </location>
</feature>
<dbReference type="GO" id="GO:0016301">
    <property type="term" value="F:kinase activity"/>
    <property type="evidence" value="ECO:0007669"/>
    <property type="project" value="UniProtKB-KW"/>
</dbReference>
<dbReference type="EMBL" id="JACIEB010000004">
    <property type="protein sequence ID" value="MBB3982296.1"/>
    <property type="molecule type" value="Genomic_DNA"/>
</dbReference>
<evidence type="ECO:0000313" key="3">
    <source>
        <dbReference type="Proteomes" id="UP000552757"/>
    </source>
</evidence>
<keyword evidence="2" id="KW-0418">Kinase</keyword>
<comment type="caution">
    <text evidence="2">The sequence shown here is derived from an EMBL/GenBank/DDBJ whole genome shotgun (WGS) entry which is preliminary data.</text>
</comment>
<dbReference type="AlphaFoldDB" id="A0A7W6DFF3"/>
<evidence type="ECO:0000259" key="1">
    <source>
        <dbReference type="Pfam" id="PF01636"/>
    </source>
</evidence>
<keyword evidence="3" id="KW-1185">Reference proteome</keyword>
<evidence type="ECO:0000313" key="2">
    <source>
        <dbReference type="EMBL" id="MBB3982296.1"/>
    </source>
</evidence>
<name>A0A7W6DFF3_9SPHN</name>
<organism evidence="2 3">
    <name type="scientific">Sphingobium fontiphilum</name>
    <dbReference type="NCBI Taxonomy" id="944425"/>
    <lineage>
        <taxon>Bacteria</taxon>
        <taxon>Pseudomonadati</taxon>
        <taxon>Pseudomonadota</taxon>
        <taxon>Alphaproteobacteria</taxon>
        <taxon>Sphingomonadales</taxon>
        <taxon>Sphingomonadaceae</taxon>
        <taxon>Sphingobium</taxon>
    </lineage>
</organism>